<proteinExistence type="predicted"/>
<reference evidence="1" key="1">
    <citation type="journal article" date="2021" name="Microb. Physiol.">
        <title>Proteogenomic Insights into the Physiology of Marine, Sulfate-Reducing, Filamentous Desulfonema limicola and Desulfonema magnum.</title>
        <authorList>
            <person name="Schnaars V."/>
            <person name="Wohlbrand L."/>
            <person name="Scheve S."/>
            <person name="Hinrichs C."/>
            <person name="Reinhardt R."/>
            <person name="Rabus R."/>
        </authorList>
    </citation>
    <scope>NUCLEOTIDE SEQUENCE</scope>
    <source>
        <strain evidence="1">4be13</strain>
    </source>
</reference>
<evidence type="ECO:0000313" key="1">
    <source>
        <dbReference type="EMBL" id="QTA85404.1"/>
    </source>
</evidence>
<accession>A0A975BHP3</accession>
<dbReference type="KEGG" id="dmm:dnm_014130"/>
<dbReference type="AlphaFoldDB" id="A0A975BHP3"/>
<gene>
    <name evidence="1" type="ORF">dnm_014130</name>
</gene>
<organism evidence="1 2">
    <name type="scientific">Desulfonema magnum</name>
    <dbReference type="NCBI Taxonomy" id="45655"/>
    <lineage>
        <taxon>Bacteria</taxon>
        <taxon>Pseudomonadati</taxon>
        <taxon>Thermodesulfobacteriota</taxon>
        <taxon>Desulfobacteria</taxon>
        <taxon>Desulfobacterales</taxon>
        <taxon>Desulfococcaceae</taxon>
        <taxon>Desulfonema</taxon>
    </lineage>
</organism>
<dbReference type="Proteomes" id="UP000663722">
    <property type="component" value="Chromosome"/>
</dbReference>
<sequence length="38" mass="4529">MSQQEEESVVVPTLESDRNRVIQTPRFLNERLCRLQAR</sequence>
<keyword evidence="2" id="KW-1185">Reference proteome</keyword>
<protein>
    <submittedName>
        <fullName evidence="1">Uncharacterized protein</fullName>
    </submittedName>
</protein>
<name>A0A975BHP3_9BACT</name>
<evidence type="ECO:0000313" key="2">
    <source>
        <dbReference type="Proteomes" id="UP000663722"/>
    </source>
</evidence>
<dbReference type="EMBL" id="CP061800">
    <property type="protein sequence ID" value="QTA85404.1"/>
    <property type="molecule type" value="Genomic_DNA"/>
</dbReference>